<dbReference type="AlphaFoldDB" id="A0AA40AR49"/>
<name>A0AA40AR49_9PEZI</name>
<keyword evidence="3" id="KW-1185">Reference proteome</keyword>
<dbReference type="EMBL" id="JAUKUA010000003">
    <property type="protein sequence ID" value="KAK0720436.1"/>
    <property type="molecule type" value="Genomic_DNA"/>
</dbReference>
<reference evidence="2" key="1">
    <citation type="submission" date="2023-06" db="EMBL/GenBank/DDBJ databases">
        <title>Genome-scale phylogeny and comparative genomics of the fungal order Sordariales.</title>
        <authorList>
            <consortium name="Lawrence Berkeley National Laboratory"/>
            <person name="Hensen N."/>
            <person name="Bonometti L."/>
            <person name="Westerberg I."/>
            <person name="Brannstrom I.O."/>
            <person name="Guillou S."/>
            <person name="Cros-Aarteil S."/>
            <person name="Calhoun S."/>
            <person name="Haridas S."/>
            <person name="Kuo A."/>
            <person name="Mondo S."/>
            <person name="Pangilinan J."/>
            <person name="Riley R."/>
            <person name="Labutti K."/>
            <person name="Andreopoulos B."/>
            <person name="Lipzen A."/>
            <person name="Chen C."/>
            <person name="Yanf M."/>
            <person name="Daum C."/>
            <person name="Ng V."/>
            <person name="Clum A."/>
            <person name="Steindorff A."/>
            <person name="Ohm R."/>
            <person name="Martin F."/>
            <person name="Silar P."/>
            <person name="Natvig D."/>
            <person name="Lalanne C."/>
            <person name="Gautier V."/>
            <person name="Ament-Velasquez S.L."/>
            <person name="Kruys A."/>
            <person name="Hutchinson M.I."/>
            <person name="Powell A.J."/>
            <person name="Barry K."/>
            <person name="Miller A.N."/>
            <person name="Grigoriev I.V."/>
            <person name="Debuchy R."/>
            <person name="Gladieux P."/>
            <person name="Thoren M.H."/>
            <person name="Johannesson H."/>
        </authorList>
    </citation>
    <scope>NUCLEOTIDE SEQUENCE</scope>
    <source>
        <strain evidence="2">SMH4607-1</strain>
    </source>
</reference>
<gene>
    <name evidence="2" type="ORF">B0H67DRAFT_662692</name>
</gene>
<protein>
    <submittedName>
        <fullName evidence="2">Uncharacterized protein</fullName>
    </submittedName>
</protein>
<sequence length="270" mass="30470">MPTGDAKECAIFPDSGKRTLNRGRWGASSEGLVVKTSQMQLVESKPDNDPQTVRFTNVQDLFNRINHTTRDSLTVTGVSLNRFTEIELTREEQGHKFHIRDYDSNSRILIITIPTHLHEQLHKPLYNKNIRQVHDSSWKDIGSATQSAQVHSGQSRKEGNSTGGSKPERAAKGAWPTLVIEAGRWFSMSNHVVKIVILVKFDEMPVRPGATTTRRSLHQEPVLRQSITITQNTTTNPISYNVIRGALVLPFRLLFLRDPGPKLERYAENV</sequence>
<feature type="region of interest" description="Disordered" evidence="1">
    <location>
        <begin position="141"/>
        <end position="170"/>
    </location>
</feature>
<proteinExistence type="predicted"/>
<accession>A0AA40AR49</accession>
<organism evidence="2 3">
    <name type="scientific">Lasiosphaeris hirsuta</name>
    <dbReference type="NCBI Taxonomy" id="260670"/>
    <lineage>
        <taxon>Eukaryota</taxon>
        <taxon>Fungi</taxon>
        <taxon>Dikarya</taxon>
        <taxon>Ascomycota</taxon>
        <taxon>Pezizomycotina</taxon>
        <taxon>Sordariomycetes</taxon>
        <taxon>Sordariomycetidae</taxon>
        <taxon>Sordariales</taxon>
        <taxon>Lasiosphaeriaceae</taxon>
        <taxon>Lasiosphaeris</taxon>
    </lineage>
</organism>
<evidence type="ECO:0000313" key="3">
    <source>
        <dbReference type="Proteomes" id="UP001172102"/>
    </source>
</evidence>
<feature type="compositionally biased region" description="Polar residues" evidence="1">
    <location>
        <begin position="143"/>
        <end position="153"/>
    </location>
</feature>
<comment type="caution">
    <text evidence="2">The sequence shown here is derived from an EMBL/GenBank/DDBJ whole genome shotgun (WGS) entry which is preliminary data.</text>
</comment>
<evidence type="ECO:0000256" key="1">
    <source>
        <dbReference type="SAM" id="MobiDB-lite"/>
    </source>
</evidence>
<dbReference type="Proteomes" id="UP001172102">
    <property type="component" value="Unassembled WGS sequence"/>
</dbReference>
<evidence type="ECO:0000313" key="2">
    <source>
        <dbReference type="EMBL" id="KAK0720436.1"/>
    </source>
</evidence>